<evidence type="ECO:0000313" key="2">
    <source>
        <dbReference type="Proteomes" id="UP000271241"/>
    </source>
</evidence>
<accession>A0A4P9XJ18</accession>
<dbReference type="Proteomes" id="UP000271241">
    <property type="component" value="Unassembled WGS sequence"/>
</dbReference>
<gene>
    <name evidence="1" type="ORF">THASP1DRAFT_32971</name>
</gene>
<proteinExistence type="predicted"/>
<reference evidence="2" key="1">
    <citation type="journal article" date="2018" name="Nat. Microbiol.">
        <title>Leveraging single-cell genomics to expand the fungal tree of life.</title>
        <authorList>
            <person name="Ahrendt S.R."/>
            <person name="Quandt C.A."/>
            <person name="Ciobanu D."/>
            <person name="Clum A."/>
            <person name="Salamov A."/>
            <person name="Andreopoulos B."/>
            <person name="Cheng J.F."/>
            <person name="Woyke T."/>
            <person name="Pelin A."/>
            <person name="Henrissat B."/>
            <person name="Reynolds N.K."/>
            <person name="Benny G.L."/>
            <person name="Smith M.E."/>
            <person name="James T.Y."/>
            <person name="Grigoriev I.V."/>
        </authorList>
    </citation>
    <scope>NUCLEOTIDE SEQUENCE [LARGE SCALE GENOMIC DNA]</scope>
    <source>
        <strain evidence="2">RSA 1356</strain>
    </source>
</reference>
<sequence length="300" mass="34812">MNISVLENWIVCLYSDSKTSSQDITHVYNLTSGLCCSDVLIPVTSCRILSITQDSLHIIQLYSSNQNFDSTIVTYTLWQVTPSSEVQFRWKAAGKREMFRTIRSPVRSDRIDDSRFLLWTKCEEEDEEVYVEMALEEIPSLVLFWVANNAAGVSLEEKWSSNIKAAKVWPIVSRNLLLVDYKDKSNVLLSLDDGSLVHRVSLRCWYYSQLYPLEAQWNDMAKHTMWKEPGMSQSEDSNTKILTNAMIYGKNNSFKVIDYAEYTRRPYQKTQLALEQQLSSFIDVENLPADKRRMLFELFT</sequence>
<name>A0A4P9XJ18_9FUNG</name>
<dbReference type="AlphaFoldDB" id="A0A4P9XJ18"/>
<keyword evidence="2" id="KW-1185">Reference proteome</keyword>
<evidence type="ECO:0000313" key="1">
    <source>
        <dbReference type="EMBL" id="RKP05190.1"/>
    </source>
</evidence>
<protein>
    <submittedName>
        <fullName evidence="1">Uncharacterized protein</fullName>
    </submittedName>
</protein>
<organism evidence="1 2">
    <name type="scientific">Thamnocephalis sphaerospora</name>
    <dbReference type="NCBI Taxonomy" id="78915"/>
    <lineage>
        <taxon>Eukaryota</taxon>
        <taxon>Fungi</taxon>
        <taxon>Fungi incertae sedis</taxon>
        <taxon>Zoopagomycota</taxon>
        <taxon>Zoopagomycotina</taxon>
        <taxon>Zoopagomycetes</taxon>
        <taxon>Zoopagales</taxon>
        <taxon>Sigmoideomycetaceae</taxon>
        <taxon>Thamnocephalis</taxon>
    </lineage>
</organism>
<dbReference type="EMBL" id="KZ993226">
    <property type="protein sequence ID" value="RKP05190.1"/>
    <property type="molecule type" value="Genomic_DNA"/>
</dbReference>